<sequence length="212" mass="23713">MQTTKDTLKSSRHNFGEDPFGYCVLARHKLGLASTIAGFPVDITKPATENELKNPVLWLTQAHALSEAAIAVLEKDPAFGVIPSSIRDVCDSQYCAVGLMLVGYSLEICLKSMMIMREGIDGYKAIEKKNRHHRLHQLASFIPELSEKDLAILKGLTHFVYWAGRYPDPGSGREDDVEDIFNISEEYQISAKDIFTLLTKVMQYSLCIAEKT</sequence>
<evidence type="ECO:0000313" key="1">
    <source>
        <dbReference type="EMBL" id="MBA5204531.1"/>
    </source>
</evidence>
<dbReference type="EMBL" id="JACERJ010000006">
    <property type="protein sequence ID" value="MBA5204531.1"/>
    <property type="molecule type" value="Genomic_DNA"/>
</dbReference>
<protein>
    <recommendedName>
        <fullName evidence="3">HEPN domain-containing protein</fullName>
    </recommendedName>
</protein>
<dbReference type="AlphaFoldDB" id="A0AAW3SVD5"/>
<gene>
    <name evidence="1" type="ORF">H2Y57_12680</name>
</gene>
<evidence type="ECO:0008006" key="3">
    <source>
        <dbReference type="Google" id="ProtNLM"/>
    </source>
</evidence>
<accession>A0AAW3SVD5</accession>
<dbReference type="RefSeq" id="WP_181845379.1">
    <property type="nucleotide sequence ID" value="NZ_JACERJ010000006.1"/>
</dbReference>
<name>A0AAW3SVD5_9GAMM</name>
<dbReference type="Proteomes" id="UP000557749">
    <property type="component" value="Unassembled WGS sequence"/>
</dbReference>
<comment type="caution">
    <text evidence="1">The sequence shown here is derived from an EMBL/GenBank/DDBJ whole genome shotgun (WGS) entry which is preliminary data.</text>
</comment>
<evidence type="ECO:0000313" key="2">
    <source>
        <dbReference type="Proteomes" id="UP000557749"/>
    </source>
</evidence>
<organism evidence="1 2">
    <name type="scientific">Pectobacterium aroidearum</name>
    <dbReference type="NCBI Taxonomy" id="1201031"/>
    <lineage>
        <taxon>Bacteria</taxon>
        <taxon>Pseudomonadati</taxon>
        <taxon>Pseudomonadota</taxon>
        <taxon>Gammaproteobacteria</taxon>
        <taxon>Enterobacterales</taxon>
        <taxon>Pectobacteriaceae</taxon>
        <taxon>Pectobacterium</taxon>
    </lineage>
</organism>
<proteinExistence type="predicted"/>
<reference evidence="1 2" key="1">
    <citation type="submission" date="2020-07" db="EMBL/GenBank/DDBJ databases">
        <title>Characterization of Pectobacterium aroidearum strains causing soft rot on Amorphophallus konjac.</title>
        <authorList>
            <person name="Xie H."/>
        </authorList>
    </citation>
    <scope>NUCLEOTIDE SEQUENCE [LARGE SCALE GENOMIC DNA]</scope>
    <source>
        <strain evidence="1 2">MY7</strain>
    </source>
</reference>